<feature type="transmembrane region" description="Helical" evidence="5">
    <location>
        <begin position="240"/>
        <end position="259"/>
    </location>
</feature>
<dbReference type="GO" id="GO:0016323">
    <property type="term" value="C:basolateral plasma membrane"/>
    <property type="evidence" value="ECO:0007669"/>
    <property type="project" value="TreeGrafter"/>
</dbReference>
<feature type="transmembrane region" description="Helical" evidence="5">
    <location>
        <begin position="292"/>
        <end position="314"/>
    </location>
</feature>
<gene>
    <name evidence="7" type="primary">Slc4a11</name>
    <name evidence="7" type="ORF">TNCT_430961</name>
</gene>
<dbReference type="EMBL" id="BMAO01012266">
    <property type="protein sequence ID" value="GFQ80186.1"/>
    <property type="molecule type" value="Genomic_DNA"/>
</dbReference>
<feature type="domain" description="Bicarbonate transporter-like transmembrane" evidence="6">
    <location>
        <begin position="29"/>
        <end position="332"/>
    </location>
</feature>
<accession>A0A8X6FHZ6</accession>
<feature type="transmembrane region" description="Helical" evidence="5">
    <location>
        <begin position="39"/>
        <end position="59"/>
    </location>
</feature>
<protein>
    <submittedName>
        <fullName evidence="7">Sodium bicarbonate transporter-like protein 11</fullName>
    </submittedName>
</protein>
<evidence type="ECO:0000256" key="1">
    <source>
        <dbReference type="ARBA" id="ARBA00004141"/>
    </source>
</evidence>
<dbReference type="GO" id="GO:0005452">
    <property type="term" value="F:solute:inorganic anion antiporter activity"/>
    <property type="evidence" value="ECO:0007669"/>
    <property type="project" value="InterPro"/>
</dbReference>
<name>A0A8X6FHZ6_TRICU</name>
<dbReference type="Pfam" id="PF00955">
    <property type="entry name" value="HCO3_cotransp"/>
    <property type="match status" value="1"/>
</dbReference>
<evidence type="ECO:0000256" key="5">
    <source>
        <dbReference type="SAM" id="Phobius"/>
    </source>
</evidence>
<evidence type="ECO:0000313" key="8">
    <source>
        <dbReference type="Proteomes" id="UP000887116"/>
    </source>
</evidence>
<keyword evidence="3 5" id="KW-1133">Transmembrane helix</keyword>
<dbReference type="GO" id="GO:0050801">
    <property type="term" value="P:monoatomic ion homeostasis"/>
    <property type="evidence" value="ECO:0007669"/>
    <property type="project" value="TreeGrafter"/>
</dbReference>
<dbReference type="PANTHER" id="PTHR11453">
    <property type="entry name" value="ANION EXCHANGE PROTEIN"/>
    <property type="match status" value="1"/>
</dbReference>
<keyword evidence="8" id="KW-1185">Reference proteome</keyword>
<feature type="transmembrane region" description="Helical" evidence="5">
    <location>
        <begin position="116"/>
        <end position="137"/>
    </location>
</feature>
<dbReference type="InterPro" id="IPR003020">
    <property type="entry name" value="HCO3_transpt_euk"/>
</dbReference>
<evidence type="ECO:0000259" key="6">
    <source>
        <dbReference type="Pfam" id="PF00955"/>
    </source>
</evidence>
<dbReference type="GO" id="GO:0006820">
    <property type="term" value="P:monoatomic anion transport"/>
    <property type="evidence" value="ECO:0007669"/>
    <property type="project" value="InterPro"/>
</dbReference>
<evidence type="ECO:0000313" key="7">
    <source>
        <dbReference type="EMBL" id="GFQ80186.1"/>
    </source>
</evidence>
<keyword evidence="4 5" id="KW-0472">Membrane</keyword>
<feature type="transmembrane region" description="Helical" evidence="5">
    <location>
        <begin position="320"/>
        <end position="341"/>
    </location>
</feature>
<evidence type="ECO:0000256" key="3">
    <source>
        <dbReference type="ARBA" id="ARBA00022989"/>
    </source>
</evidence>
<dbReference type="InterPro" id="IPR011531">
    <property type="entry name" value="HCO3_transpt-like_TM_dom"/>
</dbReference>
<proteinExistence type="predicted"/>
<feature type="transmembrane region" description="Helical" evidence="5">
    <location>
        <begin position="158"/>
        <end position="178"/>
    </location>
</feature>
<comment type="caution">
    <text evidence="7">The sequence shown here is derived from an EMBL/GenBank/DDBJ whole genome shotgun (WGS) entry which is preliminary data.</text>
</comment>
<organism evidence="7 8">
    <name type="scientific">Trichonephila clavata</name>
    <name type="common">Joro spider</name>
    <name type="synonym">Nephila clavata</name>
    <dbReference type="NCBI Taxonomy" id="2740835"/>
    <lineage>
        <taxon>Eukaryota</taxon>
        <taxon>Metazoa</taxon>
        <taxon>Ecdysozoa</taxon>
        <taxon>Arthropoda</taxon>
        <taxon>Chelicerata</taxon>
        <taxon>Arachnida</taxon>
        <taxon>Araneae</taxon>
        <taxon>Araneomorphae</taxon>
        <taxon>Entelegynae</taxon>
        <taxon>Araneoidea</taxon>
        <taxon>Nephilidae</taxon>
        <taxon>Trichonephila</taxon>
    </lineage>
</organism>
<dbReference type="PANTHER" id="PTHR11453:SF127">
    <property type="entry name" value="SOLUTE CARRIER FAMILY 4 MEMBER 11"/>
    <property type="match status" value="1"/>
</dbReference>
<keyword evidence="2 5" id="KW-0812">Transmembrane</keyword>
<dbReference type="AlphaFoldDB" id="A0A8X6FHZ6"/>
<dbReference type="OrthoDB" id="1735926at2759"/>
<reference evidence="7" key="1">
    <citation type="submission" date="2020-07" db="EMBL/GenBank/DDBJ databases">
        <title>Multicomponent nature underlies the extraordinary mechanical properties of spider dragline silk.</title>
        <authorList>
            <person name="Kono N."/>
            <person name="Nakamura H."/>
            <person name="Mori M."/>
            <person name="Yoshida Y."/>
            <person name="Ohtoshi R."/>
            <person name="Malay A.D."/>
            <person name="Moran D.A.P."/>
            <person name="Tomita M."/>
            <person name="Numata K."/>
            <person name="Arakawa K."/>
        </authorList>
    </citation>
    <scope>NUCLEOTIDE SEQUENCE</scope>
</reference>
<comment type="subcellular location">
    <subcellularLocation>
        <location evidence="1">Membrane</location>
        <topology evidence="1">Multi-pass membrane protein</topology>
    </subcellularLocation>
</comment>
<feature type="transmembrane region" description="Helical" evidence="5">
    <location>
        <begin position="71"/>
        <end position="92"/>
    </location>
</feature>
<sequence length="370" mass="41987">MEEGSTPSVEFPLWIANSTINETQGDVSLTQPCKRENSLLFLLLMCGTVWLAVSLYNFNKTPYLQASKREILADYALPVAVISMSFLGSFVFRDVATDQFRYSDNHPLTRAPVEELPWTASIAALGMGFALSLLFFMDQNISAAMVNNPCNKLKKGPAYHLDLFVVGVVNGFLSLYGLPWMHGVLPHSPLHVRSLADVEERVEQGHVYEIIVKVRETRVTGIISHILIGLSIFLLPYPMAYIPTAVLDGLFLYMAITSLNGNQMFERITLLFMEQAAYPPNHYIRRCPQRKIHIFTMCQVFQLAIMCFFGFSPWSYVKMVFPVIIFLLLPFSCKSFEVIVIEQCEYYVRHKVVPCLVDGKYLEALDGEHQ</sequence>
<evidence type="ECO:0000256" key="4">
    <source>
        <dbReference type="ARBA" id="ARBA00023136"/>
    </source>
</evidence>
<dbReference type="Proteomes" id="UP000887116">
    <property type="component" value="Unassembled WGS sequence"/>
</dbReference>
<evidence type="ECO:0000256" key="2">
    <source>
        <dbReference type="ARBA" id="ARBA00022692"/>
    </source>
</evidence>